<dbReference type="InterPro" id="IPR001296">
    <property type="entry name" value="Glyco_trans_1"/>
</dbReference>
<keyword evidence="2 5" id="KW-0808">Transferase</keyword>
<organism evidence="5 6">
    <name type="scientific">Luteococcus japonicus LSP_Lj1</name>
    <dbReference type="NCBI Taxonomy" id="1255658"/>
    <lineage>
        <taxon>Bacteria</taxon>
        <taxon>Bacillati</taxon>
        <taxon>Actinomycetota</taxon>
        <taxon>Actinomycetes</taxon>
        <taxon>Propionibacteriales</taxon>
        <taxon>Propionibacteriaceae</taxon>
        <taxon>Luteococcus</taxon>
    </lineage>
</organism>
<dbReference type="Proteomes" id="UP000188342">
    <property type="component" value="Unassembled WGS sequence"/>
</dbReference>
<feature type="domain" description="Glycosyltransferase subfamily 4-like N-terminal" evidence="4">
    <location>
        <begin position="47"/>
        <end position="203"/>
    </location>
</feature>
<dbReference type="PANTHER" id="PTHR12526:SF622">
    <property type="entry name" value="GLYCOSYLTRANSFERASE (GROUP I)"/>
    <property type="match status" value="1"/>
</dbReference>
<dbReference type="Pfam" id="PF00534">
    <property type="entry name" value="Glycos_transf_1"/>
    <property type="match status" value="1"/>
</dbReference>
<evidence type="ECO:0000256" key="1">
    <source>
        <dbReference type="ARBA" id="ARBA00022676"/>
    </source>
</evidence>
<evidence type="ECO:0000256" key="2">
    <source>
        <dbReference type="ARBA" id="ARBA00022679"/>
    </source>
</evidence>
<dbReference type="Gene3D" id="3.40.50.2000">
    <property type="entry name" value="Glycogen Phosphorylase B"/>
    <property type="match status" value="2"/>
</dbReference>
<dbReference type="CDD" id="cd03794">
    <property type="entry name" value="GT4_WbuB-like"/>
    <property type="match status" value="1"/>
</dbReference>
<dbReference type="EC" id="2.4.1.-" evidence="5"/>
<protein>
    <submittedName>
        <fullName evidence="5">Glycosyltransferase</fullName>
        <ecNumber evidence="5">2.4.1.-</ecNumber>
    </submittedName>
</protein>
<dbReference type="SUPFAM" id="SSF53756">
    <property type="entry name" value="UDP-Glycosyltransferase/glycogen phosphorylase"/>
    <property type="match status" value="1"/>
</dbReference>
<feature type="domain" description="Glycosyl transferase family 1" evidence="3">
    <location>
        <begin position="215"/>
        <end position="380"/>
    </location>
</feature>
<dbReference type="EMBL" id="FUKQ01000010">
    <property type="protein sequence ID" value="SJN20196.1"/>
    <property type="molecule type" value="Genomic_DNA"/>
</dbReference>
<reference evidence="5 6" key="1">
    <citation type="submission" date="2017-02" db="EMBL/GenBank/DDBJ databases">
        <authorList>
            <person name="Peterson S.W."/>
        </authorList>
    </citation>
    <scope>NUCLEOTIDE SEQUENCE [LARGE SCALE GENOMIC DNA]</scope>
    <source>
        <strain evidence="5 6">LSP_Lj1</strain>
    </source>
</reference>
<dbReference type="AlphaFoldDB" id="A0A1R4IK19"/>
<keyword evidence="1 5" id="KW-0328">Glycosyltransferase</keyword>
<dbReference type="Pfam" id="PF13579">
    <property type="entry name" value="Glyco_trans_4_4"/>
    <property type="match status" value="1"/>
</dbReference>
<accession>A0A1R4IK19</accession>
<dbReference type="PANTHER" id="PTHR12526">
    <property type="entry name" value="GLYCOSYLTRANSFERASE"/>
    <property type="match status" value="1"/>
</dbReference>
<dbReference type="STRING" id="1255658.FM114_02240"/>
<sequence length="408" mass="44849">MKGPSMDQLDQNTPQGKRRALAINQYAFPREYGGITRTFDMFDRLKGWDFRIISSKRHHTTGEVMRSVDRRFNLVPVPAYAGNGGKRILGWGVFAAEAFATGLGKTCDLVFASSPQLLAPVAGLALAKVRRKPFVMEVRDLWPESLVSGGSLKEGSPLHKALVAVERTLYKNAEQIIVVTDGWEDHFAGLGIDVAKLNVVGNGADLAEFDIPQTKEELRQELGFTRFTAIFSGNHSSYVGLDLILEAAEKLPDIDFFLIGSGSNKQWAVDEVTHRKLTNVRFHDQVDKAGLVRLLKAGDVGLHTVSPQSVFNKGMSPNKLYDYMASGLAVVSNAKQPLRKVITDDEVGAVVEPLDLAEGIARVRDADPATMERWHARARQLMTDRFSLEASAAKLEAALDKAIASYRA</sequence>
<evidence type="ECO:0000259" key="3">
    <source>
        <dbReference type="Pfam" id="PF00534"/>
    </source>
</evidence>
<name>A0A1R4IK19_9ACTN</name>
<keyword evidence="6" id="KW-1185">Reference proteome</keyword>
<evidence type="ECO:0000259" key="4">
    <source>
        <dbReference type="Pfam" id="PF13579"/>
    </source>
</evidence>
<dbReference type="GO" id="GO:0016757">
    <property type="term" value="F:glycosyltransferase activity"/>
    <property type="evidence" value="ECO:0007669"/>
    <property type="project" value="UniProtKB-KW"/>
</dbReference>
<evidence type="ECO:0000313" key="5">
    <source>
        <dbReference type="EMBL" id="SJN20196.1"/>
    </source>
</evidence>
<gene>
    <name evidence="5" type="ORF">FM114_02240</name>
</gene>
<evidence type="ECO:0000313" key="6">
    <source>
        <dbReference type="Proteomes" id="UP000188342"/>
    </source>
</evidence>
<dbReference type="InterPro" id="IPR028098">
    <property type="entry name" value="Glyco_trans_4-like_N"/>
</dbReference>
<proteinExistence type="predicted"/>